<dbReference type="GO" id="GO:0000049">
    <property type="term" value="F:tRNA binding"/>
    <property type="evidence" value="ECO:0007669"/>
    <property type="project" value="UniProtKB-KW"/>
</dbReference>
<dbReference type="STRING" id="1514105.AOC36_05560"/>
<gene>
    <name evidence="2" type="primary">tmcAL</name>
    <name evidence="3" type="ORF">AOC36_05560</name>
</gene>
<dbReference type="SUPFAM" id="SSF52374">
    <property type="entry name" value="Nucleotidylyl transferase"/>
    <property type="match status" value="1"/>
</dbReference>
<name>A0A109UGZ6_9FIRM</name>
<comment type="catalytic activity">
    <reaction evidence="2">
        <text>cytidine(34) in elongator tRNA(Met) + acetate + ATP = N(4)-acetylcytidine(34) in elongator tRNA(Met) + AMP + diphosphate</text>
        <dbReference type="Rhea" id="RHEA:58144"/>
        <dbReference type="Rhea" id="RHEA-COMP:10693"/>
        <dbReference type="Rhea" id="RHEA-COMP:10694"/>
        <dbReference type="ChEBI" id="CHEBI:30089"/>
        <dbReference type="ChEBI" id="CHEBI:30616"/>
        <dbReference type="ChEBI" id="CHEBI:33019"/>
        <dbReference type="ChEBI" id="CHEBI:74900"/>
        <dbReference type="ChEBI" id="CHEBI:82748"/>
        <dbReference type="ChEBI" id="CHEBI:456215"/>
    </reaction>
</comment>
<organism evidence="3 4">
    <name type="scientific">Erysipelothrix larvae</name>
    <dbReference type="NCBI Taxonomy" id="1514105"/>
    <lineage>
        <taxon>Bacteria</taxon>
        <taxon>Bacillati</taxon>
        <taxon>Bacillota</taxon>
        <taxon>Erysipelotrichia</taxon>
        <taxon>Erysipelotrichales</taxon>
        <taxon>Erysipelotrichaceae</taxon>
        <taxon>Erysipelothrix</taxon>
    </lineage>
</organism>
<keyword evidence="2" id="KW-0067">ATP-binding</keyword>
<dbReference type="InterPro" id="IPR014729">
    <property type="entry name" value="Rossmann-like_a/b/a_fold"/>
</dbReference>
<accession>A0A109UGZ6</accession>
<feature type="binding site" evidence="2">
    <location>
        <position position="164"/>
    </location>
    <ligand>
        <name>ATP</name>
        <dbReference type="ChEBI" id="CHEBI:30616"/>
    </ligand>
</feature>
<dbReference type="PANTHER" id="PTHR37825">
    <property type="entry name" value="TRNA(MET) CYTIDINE ACETATE LIGASE"/>
    <property type="match status" value="1"/>
</dbReference>
<keyword evidence="1 2" id="KW-0819">tRNA processing</keyword>
<keyword evidence="2" id="KW-0963">Cytoplasm</keyword>
<comment type="function">
    <text evidence="2">Catalyzes the formation of N(4)-acetylcytidine (ac(4)C) at the wobble position of elongator tRNA(Met), using acetate and ATP as substrates. First activates an acetate ion to form acetyladenylate (Ac-AMP) and then transfers the acetyl group to tRNA to form ac(4)C34.</text>
</comment>
<dbReference type="PANTHER" id="PTHR37825:SF1">
    <property type="entry name" value="TRNA(MET) CYTIDINE ACETATE LIGASE"/>
    <property type="match status" value="1"/>
</dbReference>
<dbReference type="Proteomes" id="UP000063781">
    <property type="component" value="Chromosome"/>
</dbReference>
<dbReference type="RefSeq" id="WP_067632276.1">
    <property type="nucleotide sequence ID" value="NZ_CP013213.1"/>
</dbReference>
<dbReference type="InterPro" id="IPR008513">
    <property type="entry name" value="tRNA(Met)_cyd_acetate_ligase"/>
</dbReference>
<dbReference type="GO" id="GO:0005524">
    <property type="term" value="F:ATP binding"/>
    <property type="evidence" value="ECO:0007669"/>
    <property type="project" value="UniProtKB-KW"/>
</dbReference>
<proteinExistence type="inferred from homology"/>
<comment type="caution">
    <text evidence="2">Lacks conserved residue(s) required for the propagation of feature annotation.</text>
</comment>
<evidence type="ECO:0000256" key="1">
    <source>
        <dbReference type="ARBA" id="ARBA00022694"/>
    </source>
</evidence>
<evidence type="ECO:0000313" key="4">
    <source>
        <dbReference type="Proteomes" id="UP000063781"/>
    </source>
</evidence>
<dbReference type="HAMAP" id="MF_01539">
    <property type="entry name" value="TmcAL"/>
    <property type="match status" value="1"/>
</dbReference>
<keyword evidence="2" id="KW-0820">tRNA-binding</keyword>
<dbReference type="Gene3D" id="3.40.50.620">
    <property type="entry name" value="HUPs"/>
    <property type="match status" value="1"/>
</dbReference>
<feature type="binding site" evidence="2">
    <location>
        <position position="141"/>
    </location>
    <ligand>
        <name>ATP</name>
        <dbReference type="ChEBI" id="CHEBI:30616"/>
    </ligand>
</feature>
<keyword evidence="4" id="KW-1185">Reference proteome</keyword>
<feature type="binding site" evidence="2">
    <location>
        <begin position="12"/>
        <end position="25"/>
    </location>
    <ligand>
        <name>ATP</name>
        <dbReference type="ChEBI" id="CHEBI:30616"/>
    </ligand>
</feature>
<evidence type="ECO:0000313" key="3">
    <source>
        <dbReference type="EMBL" id="AMC93463.1"/>
    </source>
</evidence>
<protein>
    <recommendedName>
        <fullName evidence="2">tRNA(Met) cytidine acetate ligase</fullName>
        <ecNumber evidence="2">6.3.4.-</ecNumber>
    </recommendedName>
</protein>
<comment type="subcellular location">
    <subcellularLocation>
        <location evidence="2">Cytoplasm</location>
    </subcellularLocation>
</comment>
<dbReference type="GO" id="GO:0005737">
    <property type="term" value="C:cytoplasm"/>
    <property type="evidence" value="ECO:0007669"/>
    <property type="project" value="UniProtKB-SubCell"/>
</dbReference>
<feature type="binding site" evidence="2">
    <location>
        <position position="106"/>
    </location>
    <ligand>
        <name>ATP</name>
        <dbReference type="ChEBI" id="CHEBI:30616"/>
    </ligand>
</feature>
<dbReference type="Pfam" id="PF05636">
    <property type="entry name" value="HIGH_NTase1"/>
    <property type="match status" value="1"/>
</dbReference>
<dbReference type="GO" id="GO:0006400">
    <property type="term" value="P:tRNA modification"/>
    <property type="evidence" value="ECO:0007669"/>
    <property type="project" value="UniProtKB-UniRule"/>
</dbReference>
<dbReference type="EC" id="6.3.4.-" evidence="2"/>
<keyword evidence="2" id="KW-0694">RNA-binding</keyword>
<keyword evidence="2" id="KW-0547">Nucleotide-binding</keyword>
<comment type="similarity">
    <text evidence="2">Belongs to the TmcAL family.</text>
</comment>
<dbReference type="GO" id="GO:0016879">
    <property type="term" value="F:ligase activity, forming carbon-nitrogen bonds"/>
    <property type="evidence" value="ECO:0007669"/>
    <property type="project" value="UniProtKB-UniRule"/>
</dbReference>
<reference evidence="3 4" key="1">
    <citation type="submission" date="2015-10" db="EMBL/GenBank/DDBJ databases">
        <title>Erysipelothrix larvae sp. LV19 isolated from the larval gut of the rhinoceros beetle, Trypoxylus dichotomus.</title>
        <authorList>
            <person name="Lim S."/>
            <person name="Kim B.-C."/>
        </authorList>
    </citation>
    <scope>NUCLEOTIDE SEQUENCE [LARGE SCALE GENOMIC DNA]</scope>
    <source>
        <strain evidence="3 4">LV19</strain>
    </source>
</reference>
<evidence type="ECO:0000256" key="2">
    <source>
        <dbReference type="HAMAP-Rule" id="MF_01539"/>
    </source>
</evidence>
<dbReference type="AlphaFoldDB" id="A0A109UGZ6"/>
<dbReference type="EMBL" id="CP013213">
    <property type="protein sequence ID" value="AMC93463.1"/>
    <property type="molecule type" value="Genomic_DNA"/>
</dbReference>
<sequence length="354" mass="40679">MNSHKLKIAGIVVEYNPFHNGHIYHIEKTRNLTQCDVLIAIMSSNFVQRGEPAIIDKWERTRAALNHGVDLVLELPTHIVLQSAQQFATHAVDMLALAGVTDLVYGSETLEIPQLTDFNADLIDQGFSYAKAKNSDHKAPNNILGAYYEQAAQKHHITTHRILRTNQYHSEEINDSIVSASAIRKAVLNYQDIIHTTPMSLDVNALYSIEDYYPFIQYEIIKENKTLNSRFLMREGLENKLYKEALLHDKYEDFLEACISKRYTASRIRRSLMHIYLHTPQHMPPQTTLRVLGMNGVGRNYLKTQKNNAKFATLFKETQYKDFEERASLLYALPYKDRLTSLSQKEKEGPIIVP</sequence>
<keyword evidence="2" id="KW-0436">Ligase</keyword>
<dbReference type="OrthoDB" id="9769796at2"/>
<dbReference type="KEGG" id="erl:AOC36_05560"/>